<dbReference type="InterPro" id="IPR052004">
    <property type="entry name" value="Dynein_assembly_factor_4"/>
</dbReference>
<dbReference type="Gene3D" id="2.60.40.790">
    <property type="match status" value="1"/>
</dbReference>
<evidence type="ECO:0000256" key="10">
    <source>
        <dbReference type="ARBA" id="ARBA00024430"/>
    </source>
</evidence>
<evidence type="ECO:0000256" key="3">
    <source>
        <dbReference type="ARBA" id="ARBA00022490"/>
    </source>
</evidence>
<evidence type="ECO:0000256" key="5">
    <source>
        <dbReference type="ARBA" id="ARBA00022803"/>
    </source>
</evidence>
<dbReference type="PANTHER" id="PTHR46492:SF1">
    <property type="entry name" value="DYNEIN AXONEMAL ASSEMBLY FACTOR 4"/>
    <property type="match status" value="1"/>
</dbReference>
<dbReference type="InterPro" id="IPR008978">
    <property type="entry name" value="HSP20-like_chaperone"/>
</dbReference>
<dbReference type="GeneTree" id="ENSGT00390000004930"/>
<feature type="repeat" description="TPR" evidence="11">
    <location>
        <begin position="240"/>
        <end position="273"/>
    </location>
</feature>
<keyword evidence="14" id="KW-1185">Reference proteome</keyword>
<keyword evidence="5 11" id="KW-0802">TPR repeat</keyword>
<dbReference type="SMART" id="SM00028">
    <property type="entry name" value="TPR"/>
    <property type="match status" value="3"/>
</dbReference>
<dbReference type="Gene3D" id="1.25.40.10">
    <property type="entry name" value="Tetratricopeptide repeat domain"/>
    <property type="match status" value="1"/>
</dbReference>
<dbReference type="SUPFAM" id="SSF48452">
    <property type="entry name" value="TPR-like"/>
    <property type="match status" value="1"/>
</dbReference>
<keyword evidence="4" id="KW-0677">Repeat</keyword>
<evidence type="ECO:0000259" key="12">
    <source>
        <dbReference type="PROSITE" id="PS51203"/>
    </source>
</evidence>
<dbReference type="PANTHER" id="PTHR46492">
    <property type="entry name" value="DYNEIN ASSEMBLY FACTOR 4, AXONEMAL"/>
    <property type="match status" value="1"/>
</dbReference>
<evidence type="ECO:0000256" key="8">
    <source>
        <dbReference type="ARBA" id="ARBA00023273"/>
    </source>
</evidence>
<reference evidence="13" key="2">
    <citation type="submission" date="2025-09" db="UniProtKB">
        <authorList>
            <consortium name="Ensembl"/>
        </authorList>
    </citation>
    <scope>IDENTIFICATION</scope>
    <source>
        <strain evidence="13">Glennie</strain>
    </source>
</reference>
<name>A0A6I8PHT8_ORNAN</name>
<keyword evidence="3" id="KW-0963">Cytoplasm</keyword>
<dbReference type="PROSITE" id="PS50005">
    <property type="entry name" value="TPR"/>
    <property type="match status" value="1"/>
</dbReference>
<dbReference type="Pfam" id="PF04969">
    <property type="entry name" value="CS"/>
    <property type="match status" value="1"/>
</dbReference>
<dbReference type="InterPro" id="IPR007052">
    <property type="entry name" value="CS_dom"/>
</dbReference>
<dbReference type="Bgee" id="ENSOANG00000008539">
    <property type="expression patterns" value="Expressed in testis and 8 other cell types or tissues"/>
</dbReference>
<dbReference type="InterPro" id="IPR011990">
    <property type="entry name" value="TPR-like_helical_dom_sf"/>
</dbReference>
<keyword evidence="8" id="KW-0966">Cell projection</keyword>
<organism evidence="13 14">
    <name type="scientific">Ornithorhynchus anatinus</name>
    <name type="common">Duckbill platypus</name>
    <dbReference type="NCBI Taxonomy" id="9258"/>
    <lineage>
        <taxon>Eukaryota</taxon>
        <taxon>Metazoa</taxon>
        <taxon>Chordata</taxon>
        <taxon>Craniata</taxon>
        <taxon>Vertebrata</taxon>
        <taxon>Euteleostomi</taxon>
        <taxon>Mammalia</taxon>
        <taxon>Monotremata</taxon>
        <taxon>Ornithorhynchidae</taxon>
        <taxon>Ornithorhynchus</taxon>
    </lineage>
</organism>
<dbReference type="GO" id="GO:0005634">
    <property type="term" value="C:nucleus"/>
    <property type="evidence" value="ECO:0007669"/>
    <property type="project" value="UniProtKB-SubCell"/>
</dbReference>
<dbReference type="AlphaFoldDB" id="A0A6I8PHT8"/>
<keyword evidence="6" id="KW-0524">Neurogenesis</keyword>
<dbReference type="CDD" id="cd06469">
    <property type="entry name" value="p23_DYX1C1_like"/>
    <property type="match status" value="1"/>
</dbReference>
<dbReference type="FunFam" id="1.25.40.10:FF:000176">
    <property type="entry name" value="dynein assembly factor 4, axonemal isoform X1"/>
    <property type="match status" value="1"/>
</dbReference>
<evidence type="ECO:0000256" key="1">
    <source>
        <dbReference type="ARBA" id="ARBA00004123"/>
    </source>
</evidence>
<evidence type="ECO:0000256" key="7">
    <source>
        <dbReference type="ARBA" id="ARBA00023242"/>
    </source>
</evidence>
<evidence type="ECO:0000256" key="6">
    <source>
        <dbReference type="ARBA" id="ARBA00022902"/>
    </source>
</evidence>
<dbReference type="SUPFAM" id="SSF49764">
    <property type="entry name" value="HSP20-like chaperones"/>
    <property type="match status" value="1"/>
</dbReference>
<dbReference type="InterPro" id="IPR019734">
    <property type="entry name" value="TPR_rpt"/>
</dbReference>
<reference evidence="13" key="1">
    <citation type="submission" date="2025-08" db="UniProtKB">
        <authorList>
            <consortium name="Ensembl"/>
        </authorList>
    </citation>
    <scope>IDENTIFICATION</scope>
    <source>
        <strain evidence="13">Glennie</strain>
    </source>
</reference>
<dbReference type="FunFam" id="2.60.40.790:FF:000015">
    <property type="entry name" value="dynein assembly factor 4, axonemal isoform X1"/>
    <property type="match status" value="1"/>
</dbReference>
<sequence>MPLQVREYSWQQTDGTVHLSLPLPGVRPATAHIFCTENYLKVNFSPFIFEVFLYAPIDDINSKAKVGDGAILFTLYKKTAAMWETLSMANVDKETMQRIREESIIRAQEKAKELSEAKATAKREDQNYALRVMMKWLLKQAEARRATNADIPEMCDMKEEEKNPEWLRDKGNQMFAMENYLAAINAYNLAIQLNKEIPTLYLNRAACHLKLKNLHKAIEDSSKALDLLTPPVADNASGRAKAHVRRGTAFCQLELYVEGLQDYEAALKIDPSNKIVEQDAENIRRIIQGSEL</sequence>
<protein>
    <recommendedName>
        <fullName evidence="10">Dynein axonemal assembly factor 4</fullName>
    </recommendedName>
</protein>
<proteinExistence type="predicted"/>
<evidence type="ECO:0000256" key="4">
    <source>
        <dbReference type="ARBA" id="ARBA00022737"/>
    </source>
</evidence>
<evidence type="ECO:0000313" key="14">
    <source>
        <dbReference type="Proteomes" id="UP000002279"/>
    </source>
</evidence>
<dbReference type="Proteomes" id="UP000002279">
    <property type="component" value="Unplaced"/>
</dbReference>
<evidence type="ECO:0000256" key="11">
    <source>
        <dbReference type="PROSITE-ProRule" id="PRU00339"/>
    </source>
</evidence>
<feature type="domain" description="CS" evidence="12">
    <location>
        <begin position="3"/>
        <end position="87"/>
    </location>
</feature>
<dbReference type="InterPro" id="IPR037894">
    <property type="entry name" value="CS_DYX1C1"/>
</dbReference>
<accession>A0A6I8PHT8</accession>
<dbReference type="PROSITE" id="PS51203">
    <property type="entry name" value="CS"/>
    <property type="match status" value="1"/>
</dbReference>
<dbReference type="GO" id="GO:0003341">
    <property type="term" value="P:cilium movement"/>
    <property type="evidence" value="ECO:0007669"/>
    <property type="project" value="InterPro"/>
</dbReference>
<keyword evidence="7" id="KW-0539">Nucleus</keyword>
<evidence type="ECO:0000313" key="13">
    <source>
        <dbReference type="Ensembl" id="ENSOANP00000053572.1"/>
    </source>
</evidence>
<dbReference type="Ensembl" id="ENSOANT00000067725.1">
    <property type="protein sequence ID" value="ENSOANP00000053572.1"/>
    <property type="gene ID" value="ENSOANG00000008539.4"/>
</dbReference>
<dbReference type="GO" id="GO:0007399">
    <property type="term" value="P:nervous system development"/>
    <property type="evidence" value="ECO:0007669"/>
    <property type="project" value="UniProtKB-KW"/>
</dbReference>
<comment type="subcellular location">
    <subcellularLocation>
        <location evidence="2">Cell projection</location>
        <location evidence="2">Neuron projection</location>
    </subcellularLocation>
    <subcellularLocation>
        <location evidence="9">Dynein axonemal particle</location>
    </subcellularLocation>
    <subcellularLocation>
        <location evidence="1">Nucleus</location>
    </subcellularLocation>
</comment>
<dbReference type="Pfam" id="PF13181">
    <property type="entry name" value="TPR_8"/>
    <property type="match status" value="1"/>
</dbReference>
<evidence type="ECO:0000256" key="2">
    <source>
        <dbReference type="ARBA" id="ARBA00004487"/>
    </source>
</evidence>
<evidence type="ECO:0000256" key="9">
    <source>
        <dbReference type="ARBA" id="ARBA00024190"/>
    </source>
</evidence>
<gene>
    <name evidence="13" type="primary">DNAAF4</name>
</gene>
<dbReference type="GO" id="GO:0043005">
    <property type="term" value="C:neuron projection"/>
    <property type="evidence" value="ECO:0007669"/>
    <property type="project" value="UniProtKB-SubCell"/>
</dbReference>
<dbReference type="GO" id="GO:0120293">
    <property type="term" value="C:dynein axonemal particle"/>
    <property type="evidence" value="ECO:0007669"/>
    <property type="project" value="UniProtKB-SubCell"/>
</dbReference>